<feature type="transmembrane region" description="Helical" evidence="8">
    <location>
        <begin position="36"/>
        <end position="54"/>
    </location>
</feature>
<dbReference type="Proteomes" id="UP001332192">
    <property type="component" value="Chromosome"/>
</dbReference>
<dbReference type="RefSeq" id="WP_324716520.1">
    <property type="nucleotide sequence ID" value="NZ_CP141615.1"/>
</dbReference>
<comment type="subcellular location">
    <subcellularLocation>
        <location evidence="1">Cell membrane</location>
        <topology evidence="1">Multi-pass membrane protein</topology>
    </subcellularLocation>
</comment>
<evidence type="ECO:0000256" key="3">
    <source>
        <dbReference type="ARBA" id="ARBA00022448"/>
    </source>
</evidence>
<dbReference type="Gene3D" id="1.10.3470.10">
    <property type="entry name" value="ABC transporter involved in vitamin B12 uptake, BtuC"/>
    <property type="match status" value="1"/>
</dbReference>
<name>A0ABZ1BYS7_9FIRM</name>
<evidence type="ECO:0000256" key="7">
    <source>
        <dbReference type="ARBA" id="ARBA00023136"/>
    </source>
</evidence>
<feature type="transmembrane region" description="Helical" evidence="8">
    <location>
        <begin position="350"/>
        <end position="368"/>
    </location>
</feature>
<keyword evidence="6 8" id="KW-1133">Transmembrane helix</keyword>
<dbReference type="InterPro" id="IPR037294">
    <property type="entry name" value="ABC_BtuC-like"/>
</dbReference>
<accession>A0ABZ1BYS7</accession>
<evidence type="ECO:0000256" key="6">
    <source>
        <dbReference type="ARBA" id="ARBA00022989"/>
    </source>
</evidence>
<feature type="transmembrane region" description="Helical" evidence="8">
    <location>
        <begin position="322"/>
        <end position="344"/>
    </location>
</feature>
<feature type="transmembrane region" description="Helical" evidence="8">
    <location>
        <begin position="158"/>
        <end position="180"/>
    </location>
</feature>
<feature type="transmembrane region" description="Helical" evidence="8">
    <location>
        <begin position="127"/>
        <end position="146"/>
    </location>
</feature>
<sequence>MKEAGTLRAHAASASASAPVARVQRWLARLAAPWPGLGWAVLAAGLAGVAVFAARWGSIGVTWTDVARGLLGGMTGEPLEGRAAIVWQLRVPRVLAGMLAGAALGVSGAALQGLFRNPLADPYLMGVAPGAIFGVAVALSVAGAAAPAFAGKVAAAQAAAYVPAAAFVGALGAVLAAVVLAHTAGGRRTTDLILAGVVVGSVLTAATTYLMLRDADRIRSVFAWTLGNLSLVGWPELGAALPYGVAGMLPLLGAGRVLNAMQLGEDVAQSLGIPVQRLKLGLIAAASLATAAVVSQVGVIGFVGLVVPHAVRRLAGSDYRRVLPASALGGAMLLVLADLVARMAARPAELPVGVVTALVGGPFFLYLLRKGHGHAPS</sequence>
<feature type="transmembrane region" description="Helical" evidence="8">
    <location>
        <begin position="221"/>
        <end position="243"/>
    </location>
</feature>
<evidence type="ECO:0000256" key="1">
    <source>
        <dbReference type="ARBA" id="ARBA00004651"/>
    </source>
</evidence>
<evidence type="ECO:0000256" key="5">
    <source>
        <dbReference type="ARBA" id="ARBA00022692"/>
    </source>
</evidence>
<dbReference type="SUPFAM" id="SSF81345">
    <property type="entry name" value="ABC transporter involved in vitamin B12 uptake, BtuC"/>
    <property type="match status" value="1"/>
</dbReference>
<keyword evidence="5 8" id="KW-0812">Transmembrane</keyword>
<evidence type="ECO:0000256" key="4">
    <source>
        <dbReference type="ARBA" id="ARBA00022475"/>
    </source>
</evidence>
<feature type="transmembrane region" description="Helical" evidence="8">
    <location>
        <begin position="94"/>
        <end position="115"/>
    </location>
</feature>
<dbReference type="PANTHER" id="PTHR30472:SF25">
    <property type="entry name" value="ABC TRANSPORTER PERMEASE PROTEIN MJ0876-RELATED"/>
    <property type="match status" value="1"/>
</dbReference>
<keyword evidence="3" id="KW-0813">Transport</keyword>
<keyword evidence="4" id="KW-1003">Cell membrane</keyword>
<dbReference type="EMBL" id="CP141615">
    <property type="protein sequence ID" value="WRP17248.1"/>
    <property type="molecule type" value="Genomic_DNA"/>
</dbReference>
<feature type="transmembrane region" description="Helical" evidence="8">
    <location>
        <begin position="280"/>
        <end position="310"/>
    </location>
</feature>
<evidence type="ECO:0000313" key="10">
    <source>
        <dbReference type="Proteomes" id="UP001332192"/>
    </source>
</evidence>
<feature type="transmembrane region" description="Helical" evidence="8">
    <location>
        <begin position="192"/>
        <end position="212"/>
    </location>
</feature>
<dbReference type="CDD" id="cd06550">
    <property type="entry name" value="TM_ABC_iron-siderophores_like"/>
    <property type="match status" value="1"/>
</dbReference>
<evidence type="ECO:0000313" key="9">
    <source>
        <dbReference type="EMBL" id="WRP17248.1"/>
    </source>
</evidence>
<proteinExistence type="inferred from homology"/>
<keyword evidence="10" id="KW-1185">Reference proteome</keyword>
<organism evidence="9 10">
    <name type="scientific">Carboxydichorda subterranea</name>
    <dbReference type="NCBI Taxonomy" id="3109565"/>
    <lineage>
        <taxon>Bacteria</taxon>
        <taxon>Bacillati</taxon>
        <taxon>Bacillota</taxon>
        <taxon>Limnochordia</taxon>
        <taxon>Limnochordales</taxon>
        <taxon>Geochordaceae</taxon>
        <taxon>Carboxydichorda</taxon>
    </lineage>
</organism>
<evidence type="ECO:0000256" key="2">
    <source>
        <dbReference type="ARBA" id="ARBA00007935"/>
    </source>
</evidence>
<comment type="similarity">
    <text evidence="2">Belongs to the binding-protein-dependent transport system permease family. FecCD subfamily.</text>
</comment>
<gene>
    <name evidence="9" type="ORF">U7230_14380</name>
</gene>
<dbReference type="PANTHER" id="PTHR30472">
    <property type="entry name" value="FERRIC ENTEROBACTIN TRANSPORT SYSTEM PERMEASE PROTEIN"/>
    <property type="match status" value="1"/>
</dbReference>
<evidence type="ECO:0000256" key="8">
    <source>
        <dbReference type="SAM" id="Phobius"/>
    </source>
</evidence>
<protein>
    <submittedName>
        <fullName evidence="9">Iron ABC transporter permease</fullName>
    </submittedName>
</protein>
<dbReference type="Pfam" id="PF01032">
    <property type="entry name" value="FecCD"/>
    <property type="match status" value="1"/>
</dbReference>
<dbReference type="InterPro" id="IPR000522">
    <property type="entry name" value="ABC_transptr_permease_BtuC"/>
</dbReference>
<reference evidence="9 10" key="1">
    <citation type="journal article" date="2024" name="Front. Microbiol.">
        <title>Novel thermophilic genera Geochorda gen. nov. and Carboxydochorda gen. nov. from the deep terrestrial subsurface reveal the ecophysiological diversity in the class Limnochordia.</title>
        <authorList>
            <person name="Karnachuk O.V."/>
            <person name="Lukina A.P."/>
            <person name="Avakyan M.R."/>
            <person name="Kadnikov V.V."/>
            <person name="Begmatov S."/>
            <person name="Beletsky A.V."/>
            <person name="Vlasova K.G."/>
            <person name="Novikov A.A."/>
            <person name="Shcherbakova V.A."/>
            <person name="Mardanov A.V."/>
            <person name="Ravin N.V."/>
        </authorList>
    </citation>
    <scope>NUCLEOTIDE SEQUENCE [LARGE SCALE GENOMIC DNA]</scope>
    <source>
        <strain evidence="9 10">L945</strain>
    </source>
</reference>
<keyword evidence="7 8" id="KW-0472">Membrane</keyword>